<dbReference type="Pfam" id="PF00536">
    <property type="entry name" value="SAM_1"/>
    <property type="match status" value="1"/>
</dbReference>
<dbReference type="OrthoDB" id="2412973at2759"/>
<dbReference type="InterPro" id="IPR001895">
    <property type="entry name" value="RASGEF_cat_dom"/>
</dbReference>
<accession>A0A9Q1C4K2</accession>
<dbReference type="GO" id="GO:0001784">
    <property type="term" value="F:phosphotyrosine residue binding"/>
    <property type="evidence" value="ECO:0007669"/>
    <property type="project" value="InterPro"/>
</dbReference>
<evidence type="ECO:0000256" key="2">
    <source>
        <dbReference type="PROSITE-ProRule" id="PRU00168"/>
    </source>
</evidence>
<organism evidence="8 9">
    <name type="scientific">Holothuria leucospilota</name>
    <name type="common">Black long sea cucumber</name>
    <name type="synonym">Mertensiothuria leucospilota</name>
    <dbReference type="NCBI Taxonomy" id="206669"/>
    <lineage>
        <taxon>Eukaryota</taxon>
        <taxon>Metazoa</taxon>
        <taxon>Echinodermata</taxon>
        <taxon>Eleutherozoa</taxon>
        <taxon>Echinozoa</taxon>
        <taxon>Holothuroidea</taxon>
        <taxon>Aspidochirotacea</taxon>
        <taxon>Aspidochirotida</taxon>
        <taxon>Holothuriidae</taxon>
        <taxon>Holothuria</taxon>
    </lineage>
</organism>
<evidence type="ECO:0000256" key="4">
    <source>
        <dbReference type="SAM" id="MobiDB-lite"/>
    </source>
</evidence>
<protein>
    <submittedName>
        <fullName evidence="8">Breast cancer anti-estrogen resistance protein 3-like</fullName>
    </submittedName>
</protein>
<dbReference type="Pfam" id="PF00617">
    <property type="entry name" value="RasGEF"/>
    <property type="match status" value="1"/>
</dbReference>
<dbReference type="InterPro" id="IPR036964">
    <property type="entry name" value="RASGEF_cat_dom_sf"/>
</dbReference>
<feature type="domain" description="SAM" evidence="7">
    <location>
        <begin position="48"/>
        <end position="103"/>
    </location>
</feature>
<keyword evidence="1 3" id="KW-0727">SH2 domain</keyword>
<evidence type="ECO:0000256" key="3">
    <source>
        <dbReference type="PROSITE-ProRule" id="PRU00191"/>
    </source>
</evidence>
<dbReference type="PANTHER" id="PTHR14247">
    <property type="entry name" value="BREAST CANCER ANTI-ESTROGEN RESISTANCE PROTEIN 3 HOMOLOG-LIKE PROTEIN"/>
    <property type="match status" value="1"/>
</dbReference>
<dbReference type="SMART" id="SM00454">
    <property type="entry name" value="SAM"/>
    <property type="match status" value="1"/>
</dbReference>
<feature type="region of interest" description="Disordered" evidence="4">
    <location>
        <begin position="118"/>
        <end position="141"/>
    </location>
</feature>
<name>A0A9Q1C4K2_HOLLE</name>
<proteinExistence type="predicted"/>
<dbReference type="InterPro" id="IPR013761">
    <property type="entry name" value="SAM/pointed_sf"/>
</dbReference>
<evidence type="ECO:0000313" key="9">
    <source>
        <dbReference type="Proteomes" id="UP001152320"/>
    </source>
</evidence>
<feature type="compositionally biased region" description="Basic and acidic residues" evidence="4">
    <location>
        <begin position="474"/>
        <end position="487"/>
    </location>
</feature>
<dbReference type="FunFam" id="1.10.840.10:FF:000015">
    <property type="entry name" value="Uncharacterized protein, isoform A"/>
    <property type="match status" value="1"/>
</dbReference>
<evidence type="ECO:0000259" key="5">
    <source>
        <dbReference type="PROSITE" id="PS50001"/>
    </source>
</evidence>
<dbReference type="InterPro" id="IPR000980">
    <property type="entry name" value="SH2"/>
</dbReference>
<dbReference type="AlphaFoldDB" id="A0A9Q1C4K2"/>
<dbReference type="Gene3D" id="1.10.150.50">
    <property type="entry name" value="Transcription Factor, Ets-1"/>
    <property type="match status" value="1"/>
</dbReference>
<dbReference type="PANTHER" id="PTHR14247:SF8">
    <property type="entry name" value="RAS-GEF DOMAIN-CONTAINING PROTEIN"/>
    <property type="match status" value="1"/>
</dbReference>
<dbReference type="InterPro" id="IPR044102">
    <property type="entry name" value="SH2_SHEP1/BCAR3/NSP1"/>
</dbReference>
<evidence type="ECO:0000259" key="7">
    <source>
        <dbReference type="PROSITE" id="PS50105"/>
    </source>
</evidence>
<dbReference type="PROSITE" id="PS50001">
    <property type="entry name" value="SH2"/>
    <property type="match status" value="1"/>
</dbReference>
<dbReference type="Gene3D" id="3.30.505.10">
    <property type="entry name" value="SH2 domain"/>
    <property type="match status" value="1"/>
</dbReference>
<dbReference type="InterPro" id="IPR001660">
    <property type="entry name" value="SAM"/>
</dbReference>
<dbReference type="EMBL" id="JAIZAY010000007">
    <property type="protein sequence ID" value="KAJ8038576.1"/>
    <property type="molecule type" value="Genomic_DNA"/>
</dbReference>
<reference evidence="8" key="1">
    <citation type="submission" date="2021-10" db="EMBL/GenBank/DDBJ databases">
        <title>Tropical sea cucumber genome reveals ecological adaptation and Cuvierian tubules defense mechanism.</title>
        <authorList>
            <person name="Chen T."/>
        </authorList>
    </citation>
    <scope>NUCLEOTIDE SEQUENCE</scope>
    <source>
        <strain evidence="8">Nanhai2018</strain>
        <tissue evidence="8">Muscle</tissue>
    </source>
</reference>
<dbReference type="Pfam" id="PF00017">
    <property type="entry name" value="SH2"/>
    <property type="match status" value="1"/>
</dbReference>
<feature type="compositionally biased region" description="Polar residues" evidence="4">
    <location>
        <begin position="363"/>
        <end position="407"/>
    </location>
</feature>
<dbReference type="GO" id="GO:0007264">
    <property type="term" value="P:small GTPase-mediated signal transduction"/>
    <property type="evidence" value="ECO:0007669"/>
    <property type="project" value="InterPro"/>
</dbReference>
<sequence>MLSSLGLRKSASTMGKCAKTDAKLYRSRSFGGLKTKDGMTTFNLTTDQWLKTLDLEEYETIFKKYDMMEDLLYWTEADLQTVGVTNPAHRARLASNLVFIREKLRRSTNPAGPFVNTYSPLTFSPRTPKTPLSSGPPGSPSTRFSFRYSTIPEGGVSPVPLSPTKPKMDIHQSSPAELRQELELEFKLPNDDIRSHAWFHGGISRDQAQTLVKTDGDFLVRDSISKPGNYVLTVMWRNTPMHFVINKIMANPHSSYTAFQYQFEKESFDNVPALVRYHIGNRKAISVATKAIISNPINRTLPLSAMDGRYAISPTNEVYATTGKVITPKKMTLDLRKNARERSGSIPNILSPVGQLKPGMGRSESQPSMSPVSPTPKDLSSPTATGNNESVFQRTGSEPILNQNETGSPRRKILEDSKHSGSDSDLMVKTSGPPKPVRTPSIHVQPFLETDEEIYSEISPTDVPVHVKYLSLKDGEDSSSETTERLEKRKRVTSDTRNSVLDSLDGQEEPSCATISKLEEESDHHPAQFLNFETESVFHPETFKSSWFGEENKPLDANIVAEMRQLILSTNPLTLAKHCTMVDLEILRVTDNANNNLPGLELLTLPQGSQLRQDVLERYKCLKLWCCICILTCPDQQERLRMMEHWISVADSLRSNLGNLFGFGAIMDAMCSPPMLYMKTVWDALRSHHTSSAVLYDTKLRSLLKSLNVGDSVFPLAQTSIPYVIPITQLLERDWSFLSAHDWTQQLSKETLENFPVGESWEDASVNFGLDAMTGHLRNGHLYTQQIDIYSSYAQSKLSKYKTDQSILDMFNTEFHMRILWGSRGALVESRDRHQKFDLVLKVMSTKIEEANRMI</sequence>
<dbReference type="PRINTS" id="PR00401">
    <property type="entry name" value="SH2DOMAIN"/>
</dbReference>
<evidence type="ECO:0000313" key="8">
    <source>
        <dbReference type="EMBL" id="KAJ8038576.1"/>
    </source>
</evidence>
<dbReference type="SMART" id="SM00147">
    <property type="entry name" value="RasGEF"/>
    <property type="match status" value="1"/>
</dbReference>
<feature type="compositionally biased region" description="Polar residues" evidence="4">
    <location>
        <begin position="118"/>
        <end position="127"/>
    </location>
</feature>
<dbReference type="PROSITE" id="PS50009">
    <property type="entry name" value="RASGEF_CAT"/>
    <property type="match status" value="1"/>
</dbReference>
<dbReference type="InterPro" id="IPR023578">
    <property type="entry name" value="Ras_GEF_dom_sf"/>
</dbReference>
<dbReference type="InterPro" id="IPR051853">
    <property type="entry name" value="SH2-Ras-GEF_adapter"/>
</dbReference>
<feature type="domain" description="SH2" evidence="5">
    <location>
        <begin position="198"/>
        <end position="297"/>
    </location>
</feature>
<dbReference type="Proteomes" id="UP001152320">
    <property type="component" value="Chromosome 7"/>
</dbReference>
<dbReference type="PROSITE" id="PS50105">
    <property type="entry name" value="SAM_DOMAIN"/>
    <property type="match status" value="1"/>
</dbReference>
<dbReference type="Gene3D" id="1.10.840.10">
    <property type="entry name" value="Ras guanine-nucleotide exchange factors catalytic domain"/>
    <property type="match status" value="1"/>
</dbReference>
<dbReference type="SUPFAM" id="SSF47769">
    <property type="entry name" value="SAM/Pointed domain"/>
    <property type="match status" value="1"/>
</dbReference>
<dbReference type="GO" id="GO:0005085">
    <property type="term" value="F:guanyl-nucleotide exchange factor activity"/>
    <property type="evidence" value="ECO:0007669"/>
    <property type="project" value="UniProtKB-KW"/>
</dbReference>
<dbReference type="CDD" id="cd09487">
    <property type="entry name" value="SAM_superfamily"/>
    <property type="match status" value="1"/>
</dbReference>
<feature type="compositionally biased region" description="Low complexity" evidence="4">
    <location>
        <begin position="129"/>
        <end position="141"/>
    </location>
</feature>
<keyword evidence="9" id="KW-1185">Reference proteome</keyword>
<evidence type="ECO:0000259" key="6">
    <source>
        <dbReference type="PROSITE" id="PS50009"/>
    </source>
</evidence>
<comment type="caution">
    <text evidence="8">The sequence shown here is derived from an EMBL/GenBank/DDBJ whole genome shotgun (WGS) entry which is preliminary data.</text>
</comment>
<dbReference type="CDD" id="cd10337">
    <property type="entry name" value="SH2_BCAR3"/>
    <property type="match status" value="1"/>
</dbReference>
<dbReference type="InterPro" id="IPR036860">
    <property type="entry name" value="SH2_dom_sf"/>
</dbReference>
<feature type="region of interest" description="Disordered" evidence="4">
    <location>
        <begin position="474"/>
        <end position="510"/>
    </location>
</feature>
<feature type="region of interest" description="Disordered" evidence="4">
    <location>
        <begin position="339"/>
        <end position="444"/>
    </location>
</feature>
<feature type="domain" description="Ras-GEF" evidence="6">
    <location>
        <begin position="571"/>
        <end position="830"/>
    </location>
</feature>
<keyword evidence="2" id="KW-0344">Guanine-nucleotide releasing factor</keyword>
<gene>
    <name evidence="8" type="ORF">HOLleu_16037</name>
</gene>
<dbReference type="SMART" id="SM00252">
    <property type="entry name" value="SH2"/>
    <property type="match status" value="1"/>
</dbReference>
<dbReference type="SUPFAM" id="SSF55550">
    <property type="entry name" value="SH2 domain"/>
    <property type="match status" value="1"/>
</dbReference>
<feature type="compositionally biased region" description="Basic and acidic residues" evidence="4">
    <location>
        <begin position="412"/>
        <end position="422"/>
    </location>
</feature>
<dbReference type="FunFam" id="3.30.505.10:FF:000013">
    <property type="entry name" value="SH2 domain-containing protein 3C isoform X1"/>
    <property type="match status" value="1"/>
</dbReference>
<evidence type="ECO:0000256" key="1">
    <source>
        <dbReference type="ARBA" id="ARBA00022999"/>
    </source>
</evidence>
<dbReference type="SUPFAM" id="SSF48366">
    <property type="entry name" value="Ras GEF"/>
    <property type="match status" value="1"/>
</dbReference>